<protein>
    <submittedName>
        <fullName evidence="2">Uncharacterized protein</fullName>
    </submittedName>
</protein>
<evidence type="ECO:0000313" key="2">
    <source>
        <dbReference type="WBParaSite" id="JU765_v2.g9139.t1"/>
    </source>
</evidence>
<sequence length="281" mass="32893">MECYADFSFSGSIWLCARLPADLKPPTVPGLIASILKRFSHCYEASFKDSTVLKKLSASLIMVLRDSNTNITFTKKIIVLLTRLYPLVLQWLASKTNDNEADYANVYLMRFIEMIVIGVKTQPLTEKESKELKMLIFKRLLECEMNLTHAIQRKSLYKSLIYMVSRRCNELTPKMEEQLMNFIINDQDKRADLIFLWLAELYSQWKGFTICVRDGPESVTFTESENHQRYDMLLVDFLRKLYAIEGHKNDLFHDRLAEKTVPPFVIAFIHQQKMNFHLKVQ</sequence>
<dbReference type="WBParaSite" id="JU765_v2.g9139.t1">
    <property type="protein sequence ID" value="JU765_v2.g9139.t1"/>
    <property type="gene ID" value="JU765_v2.g9139"/>
</dbReference>
<dbReference type="Proteomes" id="UP000887576">
    <property type="component" value="Unplaced"/>
</dbReference>
<proteinExistence type="predicted"/>
<evidence type="ECO:0000313" key="1">
    <source>
        <dbReference type="Proteomes" id="UP000887576"/>
    </source>
</evidence>
<reference evidence="2" key="1">
    <citation type="submission" date="2022-11" db="UniProtKB">
        <authorList>
            <consortium name="WormBaseParasite"/>
        </authorList>
    </citation>
    <scope>IDENTIFICATION</scope>
</reference>
<organism evidence="1 2">
    <name type="scientific">Panagrolaimus sp. JU765</name>
    <dbReference type="NCBI Taxonomy" id="591449"/>
    <lineage>
        <taxon>Eukaryota</taxon>
        <taxon>Metazoa</taxon>
        <taxon>Ecdysozoa</taxon>
        <taxon>Nematoda</taxon>
        <taxon>Chromadorea</taxon>
        <taxon>Rhabditida</taxon>
        <taxon>Tylenchina</taxon>
        <taxon>Panagrolaimomorpha</taxon>
        <taxon>Panagrolaimoidea</taxon>
        <taxon>Panagrolaimidae</taxon>
        <taxon>Panagrolaimus</taxon>
    </lineage>
</organism>
<accession>A0AC34RQ60</accession>
<name>A0AC34RQ60_9BILA</name>